<evidence type="ECO:0000313" key="1">
    <source>
        <dbReference type="EMBL" id="RJE23163.1"/>
    </source>
</evidence>
<keyword evidence="2" id="KW-1185">Reference proteome</keyword>
<accession>A0A3A2ZLJ3</accession>
<name>A0A3A2ZLJ3_9EURO</name>
<proteinExistence type="predicted"/>
<comment type="caution">
    <text evidence="1">The sequence shown here is derived from an EMBL/GenBank/DDBJ whole genome shotgun (WGS) entry which is preliminary data.</text>
</comment>
<protein>
    <submittedName>
        <fullName evidence="1">Uncharacterized protein</fullName>
    </submittedName>
</protein>
<evidence type="ECO:0000313" key="2">
    <source>
        <dbReference type="Proteomes" id="UP000266188"/>
    </source>
</evidence>
<sequence>MSYKDSPKETRELALITTLPKYSLRSNRRPMYYTQISGFTATLPQFCFGPVARHSSKISPVDIRRGFSVPLWTMGYSMTTGDWDDVKYDDGASASAT</sequence>
<dbReference type="EMBL" id="MVGC01000133">
    <property type="protein sequence ID" value="RJE23163.1"/>
    <property type="molecule type" value="Genomic_DNA"/>
</dbReference>
<gene>
    <name evidence="1" type="ORF">PHISCL_04519</name>
</gene>
<reference evidence="2" key="1">
    <citation type="submission" date="2017-02" db="EMBL/GenBank/DDBJ databases">
        <authorList>
            <person name="Tafer H."/>
            <person name="Lopandic K."/>
        </authorList>
    </citation>
    <scope>NUCLEOTIDE SEQUENCE [LARGE SCALE GENOMIC DNA]</scope>
    <source>
        <strain evidence="2">CBS 366.77</strain>
    </source>
</reference>
<dbReference type="Proteomes" id="UP000266188">
    <property type="component" value="Unassembled WGS sequence"/>
</dbReference>
<dbReference type="AlphaFoldDB" id="A0A3A2ZLJ3"/>
<organism evidence="1 2">
    <name type="scientific">Aspergillus sclerotialis</name>
    <dbReference type="NCBI Taxonomy" id="2070753"/>
    <lineage>
        <taxon>Eukaryota</taxon>
        <taxon>Fungi</taxon>
        <taxon>Dikarya</taxon>
        <taxon>Ascomycota</taxon>
        <taxon>Pezizomycotina</taxon>
        <taxon>Eurotiomycetes</taxon>
        <taxon>Eurotiomycetidae</taxon>
        <taxon>Eurotiales</taxon>
        <taxon>Aspergillaceae</taxon>
        <taxon>Aspergillus</taxon>
        <taxon>Aspergillus subgen. Polypaecilum</taxon>
    </lineage>
</organism>